<dbReference type="InterPro" id="IPR050565">
    <property type="entry name" value="LYPA1-2/EST-like"/>
</dbReference>
<dbReference type="Gene3D" id="3.40.50.1820">
    <property type="entry name" value="alpha/beta hydrolase"/>
    <property type="match status" value="1"/>
</dbReference>
<name>G3CRE6_9ZZZZ</name>
<dbReference type="ESTHER" id="9zzzz-g3cre6">
    <property type="family name" value="LYsophospholipase_carboxylesterase"/>
</dbReference>
<organism evidence="4">
    <name type="scientific">uncultured organism</name>
    <dbReference type="NCBI Taxonomy" id="155900"/>
    <lineage>
        <taxon>unclassified sequences</taxon>
        <taxon>environmental samples</taxon>
    </lineage>
</organism>
<dbReference type="AlphaFoldDB" id="G3CRE6"/>
<evidence type="ECO:0000259" key="3">
    <source>
        <dbReference type="Pfam" id="PF02230"/>
    </source>
</evidence>
<dbReference type="InterPro" id="IPR029058">
    <property type="entry name" value="AB_hydrolase_fold"/>
</dbReference>
<dbReference type="PANTHER" id="PTHR10655">
    <property type="entry name" value="LYSOPHOSPHOLIPASE-RELATED"/>
    <property type="match status" value="1"/>
</dbReference>
<comment type="similarity">
    <text evidence="1">Belongs to the AB hydrolase superfamily. AB hydrolase 2 family.</text>
</comment>
<dbReference type="GO" id="GO:0016787">
    <property type="term" value="F:hydrolase activity"/>
    <property type="evidence" value="ECO:0007669"/>
    <property type="project" value="UniProtKB-KW"/>
</dbReference>
<reference evidence="4" key="1">
    <citation type="journal article" date="2011" name="FEMS Microbiol. Ecol.">
        <title>Identification of novel lipolytic genes and gene families by screening of metagenomic libraries derived from soil samples of the German Biodiversity Exploratories.</title>
        <authorList>
            <person name="Nacke H."/>
            <person name="Will C."/>
            <person name="Herzog S."/>
            <person name="Nowka B."/>
            <person name="Engelhaupt M."/>
            <person name="Daniel R."/>
        </authorList>
    </citation>
    <scope>NUCLEOTIDE SEQUENCE</scope>
</reference>
<keyword evidence="2" id="KW-0378">Hydrolase</keyword>
<dbReference type="Pfam" id="PF02230">
    <property type="entry name" value="Abhydrolase_2"/>
    <property type="match status" value="1"/>
</dbReference>
<dbReference type="EMBL" id="HQ156920">
    <property type="protein sequence ID" value="AEM45129.1"/>
    <property type="molecule type" value="Genomic_DNA"/>
</dbReference>
<dbReference type="PANTHER" id="PTHR10655:SF17">
    <property type="entry name" value="LYSOPHOSPHOLIPASE-LIKE PROTEIN 1"/>
    <property type="match status" value="1"/>
</dbReference>
<sequence length="230" mass="25081">MTTSNLLPVIELSVGHDPKASVIWMHGLGADGNDFVPVVKELGLPEHLAVRFIFPHAPLRPVTINTGYMMRAWYDILGLDSIERKVDEAGIRTSQRAIEALIAKEEARGIAPEKLVLAGFSQGGAIALQTGLRYPKRLAGIVGLSTYLALAESLPSEAHPANRGIPIFLGHGKQDNVIPFTAGANSKERLTELGYRVQWHEYPMAHTVSMEEITDIGRWLAARIADDGSQ</sequence>
<evidence type="ECO:0000256" key="1">
    <source>
        <dbReference type="ARBA" id="ARBA00006499"/>
    </source>
</evidence>
<proteinExistence type="inferred from homology"/>
<evidence type="ECO:0000313" key="4">
    <source>
        <dbReference type="EMBL" id="AEM45129.1"/>
    </source>
</evidence>
<protein>
    <recommendedName>
        <fullName evidence="3">Phospholipase/carboxylesterase/thioesterase domain-containing protein</fullName>
    </recommendedName>
</protein>
<evidence type="ECO:0000256" key="2">
    <source>
        <dbReference type="ARBA" id="ARBA00022801"/>
    </source>
</evidence>
<dbReference type="SUPFAM" id="SSF53474">
    <property type="entry name" value="alpha/beta-Hydrolases"/>
    <property type="match status" value="1"/>
</dbReference>
<dbReference type="InterPro" id="IPR003140">
    <property type="entry name" value="PLipase/COase/thioEstase"/>
</dbReference>
<accession>G3CRE6</accession>
<feature type="domain" description="Phospholipase/carboxylesterase/thioesterase" evidence="3">
    <location>
        <begin position="17"/>
        <end position="221"/>
    </location>
</feature>